<comment type="caution">
    <text evidence="1">The sequence shown here is derived from an EMBL/GenBank/DDBJ whole genome shotgun (WGS) entry which is preliminary data.</text>
</comment>
<sequence>MWSFYQIGRLAVLYLVVFLSSVLLIIASPAAIGAPAEAFSFSRDIKPVFDQKCIACHACYDAPCQLKLESASGVRRGASQASVYNGVRTDDMSPTRLHLDALTEEGWRKKGFFSIIRSVDGDTEEDKRASSLLFDMLKLGRENPVAPGQPLSDDYSLGIYRENQCPKPEDFADYRENYPLAGMPYGVTGLTDDEYHRLTTWLKQGAEIEESSLVISEATTDQVNQWEAFLNHDDKRYQLVARYLFEHLFLGHLYFKGDHSGTYFQLVRSRTAAPGKIVPVATVRPNGDPGGKFYYRLRPLVDTLVHKTHIVYELSKDRMDRYRALFLETEWRVDQLPGYGYEYASNPFVTFAAIPSRSRYQFMLDEAEYFVRNFIRGPVCRGQIATDVIRDQFWVMFEDPDYEQYVSQPDYREQVMNLLGLPGENSDMMALGSAWFKYSGKRNEYLEHRQKQYRKAFPKGASVEQIWDGDGHNDNAFLSVFRHHDSASVMKGFQGALPHTLWLMDYPLFERTYYELVVGFNVFGSVSHQAQTRLYFDLIRNGGETNFLRLAPPQEREAMYKDWYRYSGIIKTLISYHDLDTRTPSAMLLSSRRDTKLQIIEQIWHANRHIIDNRTLDGCRDPDCLRLGLTHENQIDKQLASLTEGRAKDIPGIDLLPDVSFLRVDLPGGAFTVYTLIRNRAHSNVAFMLGEELRYEPEKDSVTIFREPVGSYPNFIFRVPQRDVSAFVSELAKMEHIQDRRKVVDRWGVRRTDPNFWEIFHSFRYYMESEQPRQAGYYDLNRYQGW</sequence>
<evidence type="ECO:0000313" key="2">
    <source>
        <dbReference type="Proteomes" id="UP000565262"/>
    </source>
</evidence>
<keyword evidence="2" id="KW-1185">Reference proteome</keyword>
<reference evidence="1 2" key="1">
    <citation type="submission" date="2020-08" db="EMBL/GenBank/DDBJ databases">
        <title>Oceanospirillum sp. nov. isolated from marine sediment.</title>
        <authorList>
            <person name="Ji X."/>
        </authorList>
    </citation>
    <scope>NUCLEOTIDE SEQUENCE [LARGE SCALE GENOMIC DNA]</scope>
    <source>
        <strain evidence="1 2">D5</strain>
    </source>
</reference>
<dbReference type="AlphaFoldDB" id="A0A839IZ76"/>
<protein>
    <submittedName>
        <fullName evidence="1">Fatty acid cis/trans isomerase</fullName>
    </submittedName>
</protein>
<name>A0A839IZ76_9GAMM</name>
<accession>A0A839IZ76</accession>
<dbReference type="EMBL" id="JACJFM010000053">
    <property type="protein sequence ID" value="MBB1489406.1"/>
    <property type="molecule type" value="Genomic_DNA"/>
</dbReference>
<dbReference type="Proteomes" id="UP000565262">
    <property type="component" value="Unassembled WGS sequence"/>
</dbReference>
<dbReference type="InterPro" id="IPR010706">
    <property type="entry name" value="Fatty_acid_cis-trans_isomerase"/>
</dbReference>
<organism evidence="1 2">
    <name type="scientific">Oceanospirillum sediminis</name>
    <dbReference type="NCBI Taxonomy" id="2760088"/>
    <lineage>
        <taxon>Bacteria</taxon>
        <taxon>Pseudomonadati</taxon>
        <taxon>Pseudomonadota</taxon>
        <taxon>Gammaproteobacteria</taxon>
        <taxon>Oceanospirillales</taxon>
        <taxon>Oceanospirillaceae</taxon>
        <taxon>Oceanospirillum</taxon>
    </lineage>
</organism>
<dbReference type="RefSeq" id="WP_182811583.1">
    <property type="nucleotide sequence ID" value="NZ_JACJFM010000053.1"/>
</dbReference>
<proteinExistence type="predicted"/>
<dbReference type="GO" id="GO:0016853">
    <property type="term" value="F:isomerase activity"/>
    <property type="evidence" value="ECO:0007669"/>
    <property type="project" value="UniProtKB-KW"/>
</dbReference>
<dbReference type="Pfam" id="PF06934">
    <property type="entry name" value="CTI"/>
    <property type="match status" value="1"/>
</dbReference>
<keyword evidence="1" id="KW-0413">Isomerase</keyword>
<gene>
    <name evidence="1" type="ORF">H4O21_22605</name>
</gene>
<evidence type="ECO:0000313" key="1">
    <source>
        <dbReference type="EMBL" id="MBB1489406.1"/>
    </source>
</evidence>